<evidence type="ECO:0000259" key="1">
    <source>
        <dbReference type="Pfam" id="PF00583"/>
    </source>
</evidence>
<dbReference type="OrthoDB" id="249099at2759"/>
<dbReference type="GO" id="GO:0016747">
    <property type="term" value="F:acyltransferase activity, transferring groups other than amino-acyl groups"/>
    <property type="evidence" value="ECO:0007669"/>
    <property type="project" value="InterPro"/>
</dbReference>
<protein>
    <recommendedName>
        <fullName evidence="1">N-acetyltransferase domain-containing protein</fullName>
    </recommendedName>
</protein>
<feature type="non-terminal residue" evidence="2">
    <location>
        <position position="171"/>
    </location>
</feature>
<gene>
    <name evidence="2" type="ORF">P691DRAFT_820985</name>
</gene>
<dbReference type="SUPFAM" id="SSF55729">
    <property type="entry name" value="Acyl-CoA N-acyltransferases (Nat)"/>
    <property type="match status" value="1"/>
</dbReference>
<dbReference type="AlphaFoldDB" id="A0A9P5XB73"/>
<evidence type="ECO:0000313" key="3">
    <source>
        <dbReference type="Proteomes" id="UP000807342"/>
    </source>
</evidence>
<feature type="domain" description="N-acetyltransferase" evidence="1">
    <location>
        <begin position="110"/>
        <end position="162"/>
    </location>
</feature>
<sequence>MDLSSRTGTSGDVFIPATFIWHYHHPLENAPRDDPAAFLLNLTRWGSWAPTVQSFYAGPPFSQLNYRYSFIWPPQTRQCSLRFIYPDQALLSKIFSFDIFLCNRETALVNVHTHYWCIWRKLYSDPMGIIVCKKSTHRNGSNRGYIAMLSVDKNWRKRGIGSSTFPPSFPS</sequence>
<keyword evidence="3" id="KW-1185">Reference proteome</keyword>
<dbReference type="CDD" id="cd04301">
    <property type="entry name" value="NAT_SF"/>
    <property type="match status" value="1"/>
</dbReference>
<reference evidence="2" key="1">
    <citation type="submission" date="2020-11" db="EMBL/GenBank/DDBJ databases">
        <authorList>
            <consortium name="DOE Joint Genome Institute"/>
            <person name="Ahrendt S."/>
            <person name="Riley R."/>
            <person name="Andreopoulos W."/>
            <person name="Labutti K."/>
            <person name="Pangilinan J."/>
            <person name="Ruiz-Duenas F.J."/>
            <person name="Barrasa J.M."/>
            <person name="Sanchez-Garcia M."/>
            <person name="Camarero S."/>
            <person name="Miyauchi S."/>
            <person name="Serrano A."/>
            <person name="Linde D."/>
            <person name="Babiker R."/>
            <person name="Drula E."/>
            <person name="Ayuso-Fernandez I."/>
            <person name="Pacheco R."/>
            <person name="Padilla G."/>
            <person name="Ferreira P."/>
            <person name="Barriuso J."/>
            <person name="Kellner H."/>
            <person name="Castanera R."/>
            <person name="Alfaro M."/>
            <person name="Ramirez L."/>
            <person name="Pisabarro A.G."/>
            <person name="Kuo A."/>
            <person name="Tritt A."/>
            <person name="Lipzen A."/>
            <person name="He G."/>
            <person name="Yan M."/>
            <person name="Ng V."/>
            <person name="Cullen D."/>
            <person name="Martin F."/>
            <person name="Rosso M.-N."/>
            <person name="Henrissat B."/>
            <person name="Hibbett D."/>
            <person name="Martinez A.T."/>
            <person name="Grigoriev I.V."/>
        </authorList>
    </citation>
    <scope>NUCLEOTIDE SEQUENCE</scope>
    <source>
        <strain evidence="2">MF-IS2</strain>
    </source>
</reference>
<name>A0A9P5XB73_9AGAR</name>
<dbReference type="Proteomes" id="UP000807342">
    <property type="component" value="Unassembled WGS sequence"/>
</dbReference>
<dbReference type="InterPro" id="IPR000182">
    <property type="entry name" value="GNAT_dom"/>
</dbReference>
<evidence type="ECO:0000313" key="2">
    <source>
        <dbReference type="EMBL" id="KAF9447480.1"/>
    </source>
</evidence>
<dbReference type="EMBL" id="MU151197">
    <property type="protein sequence ID" value="KAF9447480.1"/>
    <property type="molecule type" value="Genomic_DNA"/>
</dbReference>
<dbReference type="InterPro" id="IPR016181">
    <property type="entry name" value="Acyl_CoA_acyltransferase"/>
</dbReference>
<dbReference type="Gene3D" id="3.40.630.30">
    <property type="match status" value="1"/>
</dbReference>
<comment type="caution">
    <text evidence="2">The sequence shown here is derived from an EMBL/GenBank/DDBJ whole genome shotgun (WGS) entry which is preliminary data.</text>
</comment>
<organism evidence="2 3">
    <name type="scientific">Macrolepiota fuliginosa MF-IS2</name>
    <dbReference type="NCBI Taxonomy" id="1400762"/>
    <lineage>
        <taxon>Eukaryota</taxon>
        <taxon>Fungi</taxon>
        <taxon>Dikarya</taxon>
        <taxon>Basidiomycota</taxon>
        <taxon>Agaricomycotina</taxon>
        <taxon>Agaricomycetes</taxon>
        <taxon>Agaricomycetidae</taxon>
        <taxon>Agaricales</taxon>
        <taxon>Agaricineae</taxon>
        <taxon>Agaricaceae</taxon>
        <taxon>Macrolepiota</taxon>
    </lineage>
</organism>
<dbReference type="Pfam" id="PF00583">
    <property type="entry name" value="Acetyltransf_1"/>
    <property type="match status" value="1"/>
</dbReference>
<proteinExistence type="predicted"/>
<accession>A0A9P5XB73</accession>